<keyword evidence="3" id="KW-0687">Ribonucleoprotein</keyword>
<name>A0ABN3EHK9_9ACTN</name>
<comment type="caution">
    <text evidence="5">The sequence shown here is derived from an EMBL/GenBank/DDBJ whole genome shotgun (WGS) entry which is preliminary data.</text>
</comment>
<dbReference type="InterPro" id="IPR003029">
    <property type="entry name" value="S1_domain"/>
</dbReference>
<dbReference type="Proteomes" id="UP001500305">
    <property type="component" value="Unassembled WGS sequence"/>
</dbReference>
<dbReference type="SUPFAM" id="SSF50249">
    <property type="entry name" value="Nucleic acid-binding proteins"/>
    <property type="match status" value="2"/>
</dbReference>
<protein>
    <recommendedName>
        <fullName evidence="4">S1 motif domain-containing protein</fullName>
    </recommendedName>
</protein>
<dbReference type="PANTHER" id="PTHR10724:SF7">
    <property type="entry name" value="SMALL RIBOSOMAL SUBUNIT PROTEIN BS1C"/>
    <property type="match status" value="1"/>
</dbReference>
<evidence type="ECO:0000256" key="1">
    <source>
        <dbReference type="ARBA" id="ARBA00006767"/>
    </source>
</evidence>
<evidence type="ECO:0000256" key="2">
    <source>
        <dbReference type="ARBA" id="ARBA00022980"/>
    </source>
</evidence>
<evidence type="ECO:0000313" key="6">
    <source>
        <dbReference type="Proteomes" id="UP001500305"/>
    </source>
</evidence>
<dbReference type="InterPro" id="IPR050437">
    <property type="entry name" value="Ribos_protein_bS1-like"/>
</dbReference>
<dbReference type="Gene3D" id="2.40.50.140">
    <property type="entry name" value="Nucleic acid-binding proteins"/>
    <property type="match status" value="2"/>
</dbReference>
<evidence type="ECO:0000313" key="5">
    <source>
        <dbReference type="EMBL" id="GAA2259075.1"/>
    </source>
</evidence>
<sequence length="181" mass="20113">MTEYSWPDWGSDRDHGARIAAAWPDTLRKLPLGTPVTGKVIGRQRFGVFVAIDNHPDAVGLAEITAMPRCTELPHVGDRVTGHVLWHADHNHQVKIQLTEWAEHADLLLPYPDKIGQAVTGHVTKLAPIGAFVRIADCIEGLVRPERLSNVTVMERQELTVTTLGVDLERPRISLSATERR</sequence>
<reference evidence="5 6" key="1">
    <citation type="journal article" date="2019" name="Int. J. Syst. Evol. Microbiol.">
        <title>The Global Catalogue of Microorganisms (GCM) 10K type strain sequencing project: providing services to taxonomists for standard genome sequencing and annotation.</title>
        <authorList>
            <consortium name="The Broad Institute Genomics Platform"/>
            <consortium name="The Broad Institute Genome Sequencing Center for Infectious Disease"/>
            <person name="Wu L."/>
            <person name="Ma J."/>
        </authorList>
    </citation>
    <scope>NUCLEOTIDE SEQUENCE [LARGE SCALE GENOMIC DNA]</scope>
    <source>
        <strain evidence="5 6">JCM 7356</strain>
    </source>
</reference>
<dbReference type="PANTHER" id="PTHR10724">
    <property type="entry name" value="30S RIBOSOMAL PROTEIN S1"/>
    <property type="match status" value="1"/>
</dbReference>
<evidence type="ECO:0000256" key="3">
    <source>
        <dbReference type="ARBA" id="ARBA00023274"/>
    </source>
</evidence>
<comment type="similarity">
    <text evidence="1">Belongs to the bacterial ribosomal protein bS1 family.</text>
</comment>
<evidence type="ECO:0000259" key="4">
    <source>
        <dbReference type="PROSITE" id="PS50126"/>
    </source>
</evidence>
<dbReference type="EMBL" id="BAAATR010000024">
    <property type="protein sequence ID" value="GAA2259075.1"/>
    <property type="molecule type" value="Genomic_DNA"/>
</dbReference>
<dbReference type="PROSITE" id="PS50126">
    <property type="entry name" value="S1"/>
    <property type="match status" value="1"/>
</dbReference>
<accession>A0ABN3EHK9</accession>
<organism evidence="5 6">
    <name type="scientific">Kitasatospora cystarginea</name>
    <dbReference type="NCBI Taxonomy" id="58350"/>
    <lineage>
        <taxon>Bacteria</taxon>
        <taxon>Bacillati</taxon>
        <taxon>Actinomycetota</taxon>
        <taxon>Actinomycetes</taxon>
        <taxon>Kitasatosporales</taxon>
        <taxon>Streptomycetaceae</taxon>
        <taxon>Kitasatospora</taxon>
    </lineage>
</organism>
<keyword evidence="6" id="KW-1185">Reference proteome</keyword>
<dbReference type="Pfam" id="PF00575">
    <property type="entry name" value="S1"/>
    <property type="match status" value="1"/>
</dbReference>
<gene>
    <name evidence="5" type="ORF">GCM10010430_48900</name>
</gene>
<proteinExistence type="inferred from homology"/>
<dbReference type="InterPro" id="IPR012340">
    <property type="entry name" value="NA-bd_OB-fold"/>
</dbReference>
<feature type="domain" description="S1 motif" evidence="4">
    <location>
        <begin position="116"/>
        <end position="178"/>
    </location>
</feature>
<dbReference type="SMART" id="SM00316">
    <property type="entry name" value="S1"/>
    <property type="match status" value="2"/>
</dbReference>
<keyword evidence="2" id="KW-0689">Ribosomal protein</keyword>